<name>A0A5B9PEM6_9BACT</name>
<evidence type="ECO:0000313" key="2">
    <source>
        <dbReference type="EMBL" id="QEG23959.1"/>
    </source>
</evidence>
<protein>
    <recommendedName>
        <fullName evidence="4">ABC-2 family transporter protein</fullName>
    </recommendedName>
</protein>
<feature type="transmembrane region" description="Helical" evidence="1">
    <location>
        <begin position="251"/>
        <end position="269"/>
    </location>
</feature>
<dbReference type="PANTHER" id="PTHR36833">
    <property type="entry name" value="SLR0610 PROTEIN-RELATED"/>
    <property type="match status" value="1"/>
</dbReference>
<sequence length="281" mass="32383">MSPSYLKVFLTFARNSLVRDMSFRLNFILTCFSSVSWALMNFLLFKIVYQHTESIGVGTGWYENEFFIFLGTIWIINSLIQTFFMTNAEEFSEMIRTGNLDFVLLKPIDTQFLISFPRVNWAQIPNGLLGLALVIYSLGELTNDPEKVISVGPFEWLLYAFYIGCGVLVMYSVMIIMASTSIWLGRNQNLHTFWFYITNFYRYPMEIYQKSGIGMALWGTFTFVIPILVVSNVPARILAQPMERGWYSWQSAYAIFAAAASLMISRWVFRTALLSYRSASS</sequence>
<dbReference type="Proteomes" id="UP000322214">
    <property type="component" value="Chromosome"/>
</dbReference>
<dbReference type="PANTHER" id="PTHR36833:SF2">
    <property type="entry name" value="SLR0610 PROTEIN"/>
    <property type="match status" value="1"/>
</dbReference>
<dbReference type="InterPro" id="IPR010390">
    <property type="entry name" value="ABC-2_transporter-like"/>
</dbReference>
<evidence type="ECO:0000313" key="3">
    <source>
        <dbReference type="Proteomes" id="UP000322214"/>
    </source>
</evidence>
<evidence type="ECO:0000256" key="1">
    <source>
        <dbReference type="SAM" id="Phobius"/>
    </source>
</evidence>
<feature type="transmembrane region" description="Helical" evidence="1">
    <location>
        <begin position="212"/>
        <end position="231"/>
    </location>
</feature>
<dbReference type="AlphaFoldDB" id="A0A5B9PEM6"/>
<dbReference type="OrthoDB" id="3818833at2"/>
<dbReference type="RefSeq" id="WP_075082477.1">
    <property type="nucleotide sequence ID" value="NZ_CP042912.1"/>
</dbReference>
<dbReference type="KEGG" id="mff:MFFC18_38640"/>
<gene>
    <name evidence="2" type="ORF">MFFC18_38640</name>
</gene>
<dbReference type="Pfam" id="PF06182">
    <property type="entry name" value="ABC2_membrane_6"/>
    <property type="match status" value="1"/>
</dbReference>
<feature type="transmembrane region" description="Helical" evidence="1">
    <location>
        <begin position="66"/>
        <end position="86"/>
    </location>
</feature>
<feature type="transmembrane region" description="Helical" evidence="1">
    <location>
        <begin position="121"/>
        <end position="139"/>
    </location>
</feature>
<feature type="transmembrane region" description="Helical" evidence="1">
    <location>
        <begin position="159"/>
        <end position="184"/>
    </location>
</feature>
<dbReference type="STRING" id="980251.GCA_001642875_04237"/>
<organism evidence="2 3">
    <name type="scientific">Mariniblastus fucicola</name>
    <dbReference type="NCBI Taxonomy" id="980251"/>
    <lineage>
        <taxon>Bacteria</taxon>
        <taxon>Pseudomonadati</taxon>
        <taxon>Planctomycetota</taxon>
        <taxon>Planctomycetia</taxon>
        <taxon>Pirellulales</taxon>
        <taxon>Pirellulaceae</taxon>
        <taxon>Mariniblastus</taxon>
    </lineage>
</organism>
<dbReference type="EMBL" id="CP042912">
    <property type="protein sequence ID" value="QEG23959.1"/>
    <property type="molecule type" value="Genomic_DNA"/>
</dbReference>
<keyword evidence="1" id="KW-1133">Transmembrane helix</keyword>
<evidence type="ECO:0008006" key="4">
    <source>
        <dbReference type="Google" id="ProtNLM"/>
    </source>
</evidence>
<keyword evidence="1" id="KW-0472">Membrane</keyword>
<reference evidence="2 3" key="1">
    <citation type="submission" date="2019-08" db="EMBL/GenBank/DDBJ databases">
        <title>Deep-cultivation of Planctomycetes and their phenomic and genomic characterization uncovers novel biology.</title>
        <authorList>
            <person name="Wiegand S."/>
            <person name="Jogler M."/>
            <person name="Boedeker C."/>
            <person name="Pinto D."/>
            <person name="Vollmers J."/>
            <person name="Rivas-Marin E."/>
            <person name="Kohn T."/>
            <person name="Peeters S.H."/>
            <person name="Heuer A."/>
            <person name="Rast P."/>
            <person name="Oberbeckmann S."/>
            <person name="Bunk B."/>
            <person name="Jeske O."/>
            <person name="Meyerdierks A."/>
            <person name="Storesund J.E."/>
            <person name="Kallscheuer N."/>
            <person name="Luecker S."/>
            <person name="Lage O.M."/>
            <person name="Pohl T."/>
            <person name="Merkel B.J."/>
            <person name="Hornburger P."/>
            <person name="Mueller R.-W."/>
            <person name="Bruemmer F."/>
            <person name="Labrenz M."/>
            <person name="Spormann A.M."/>
            <person name="Op den Camp H."/>
            <person name="Overmann J."/>
            <person name="Amann R."/>
            <person name="Jetten M.S.M."/>
            <person name="Mascher T."/>
            <person name="Medema M.H."/>
            <person name="Devos D.P."/>
            <person name="Kaster A.-K."/>
            <person name="Ovreas L."/>
            <person name="Rohde M."/>
            <person name="Galperin M.Y."/>
            <person name="Jogler C."/>
        </authorList>
    </citation>
    <scope>NUCLEOTIDE SEQUENCE [LARGE SCALE GENOMIC DNA]</scope>
    <source>
        <strain evidence="2 3">FC18</strain>
    </source>
</reference>
<proteinExistence type="predicted"/>
<keyword evidence="3" id="KW-1185">Reference proteome</keyword>
<feature type="transmembrane region" description="Helical" evidence="1">
    <location>
        <begin position="21"/>
        <end position="46"/>
    </location>
</feature>
<accession>A0A5B9PEM6</accession>
<keyword evidence="1" id="KW-0812">Transmembrane</keyword>